<protein>
    <recommendedName>
        <fullName evidence="10">Probable GTP-binding protein EngB</fullName>
    </recommendedName>
</protein>
<comment type="function">
    <text evidence="10">Necessary for normal cell division and for the maintenance of normal septation.</text>
</comment>
<dbReference type="HAMAP" id="MF_00321">
    <property type="entry name" value="GTPase_EngB"/>
    <property type="match status" value="1"/>
</dbReference>
<evidence type="ECO:0000256" key="10">
    <source>
        <dbReference type="HAMAP-Rule" id="MF_00321"/>
    </source>
</evidence>
<dbReference type="PANTHER" id="PTHR11649">
    <property type="entry name" value="MSS1/TRME-RELATED GTP-BINDING PROTEIN"/>
    <property type="match status" value="1"/>
</dbReference>
<dbReference type="RefSeq" id="WP_168040160.1">
    <property type="nucleotide sequence ID" value="NZ_JAATJH010000010.1"/>
</dbReference>
<keyword evidence="13" id="KW-1185">Reference proteome</keyword>
<proteinExistence type="inferred from homology"/>
<comment type="caution">
    <text evidence="12">The sequence shown here is derived from an EMBL/GenBank/DDBJ whole genome shotgun (WGS) entry which is preliminary data.</text>
</comment>
<dbReference type="NCBIfam" id="TIGR00231">
    <property type="entry name" value="small_GTP"/>
    <property type="match status" value="1"/>
</dbReference>
<evidence type="ECO:0000313" key="12">
    <source>
        <dbReference type="EMBL" id="NJC28296.1"/>
    </source>
</evidence>
<evidence type="ECO:0000256" key="8">
    <source>
        <dbReference type="ARBA" id="ARBA00023210"/>
    </source>
</evidence>
<keyword evidence="6" id="KW-0460">Magnesium</keyword>
<dbReference type="InterPro" id="IPR006073">
    <property type="entry name" value="GTP-bd"/>
</dbReference>
<dbReference type="InterPro" id="IPR005225">
    <property type="entry name" value="Small_GTP-bd"/>
</dbReference>
<evidence type="ECO:0000256" key="1">
    <source>
        <dbReference type="ARBA" id="ARBA00001946"/>
    </source>
</evidence>
<organism evidence="12 13">
    <name type="scientific">Neolewinella antarctica</name>
    <dbReference type="NCBI Taxonomy" id="442734"/>
    <lineage>
        <taxon>Bacteria</taxon>
        <taxon>Pseudomonadati</taxon>
        <taxon>Bacteroidota</taxon>
        <taxon>Saprospiria</taxon>
        <taxon>Saprospirales</taxon>
        <taxon>Lewinellaceae</taxon>
        <taxon>Neolewinella</taxon>
    </lineage>
</organism>
<evidence type="ECO:0000256" key="7">
    <source>
        <dbReference type="ARBA" id="ARBA00023134"/>
    </source>
</evidence>
<dbReference type="InterPro" id="IPR030393">
    <property type="entry name" value="G_ENGB_dom"/>
</dbReference>
<evidence type="ECO:0000256" key="3">
    <source>
        <dbReference type="ARBA" id="ARBA00022618"/>
    </source>
</evidence>
<dbReference type="InterPro" id="IPR027417">
    <property type="entry name" value="P-loop_NTPase"/>
</dbReference>
<keyword evidence="8 10" id="KW-0717">Septation</keyword>
<evidence type="ECO:0000256" key="6">
    <source>
        <dbReference type="ARBA" id="ARBA00022842"/>
    </source>
</evidence>
<dbReference type="EMBL" id="JAATJH010000010">
    <property type="protein sequence ID" value="NJC28296.1"/>
    <property type="molecule type" value="Genomic_DNA"/>
</dbReference>
<evidence type="ECO:0000256" key="2">
    <source>
        <dbReference type="ARBA" id="ARBA00009638"/>
    </source>
</evidence>
<keyword evidence="3 10" id="KW-0132">Cell division</keyword>
<dbReference type="InterPro" id="IPR019987">
    <property type="entry name" value="GTP-bd_ribosome_bio_YsxC"/>
</dbReference>
<dbReference type="Pfam" id="PF01926">
    <property type="entry name" value="MMR_HSR1"/>
    <property type="match status" value="1"/>
</dbReference>
<gene>
    <name evidence="10" type="primary">engB</name>
    <name evidence="12" type="ORF">GGR27_003819</name>
</gene>
<comment type="similarity">
    <text evidence="2 10">Belongs to the TRAFAC class TrmE-Era-EngA-EngB-Septin-like GTPase superfamily. EngB GTPase family.</text>
</comment>
<reference evidence="12 13" key="1">
    <citation type="submission" date="2020-03" db="EMBL/GenBank/DDBJ databases">
        <title>Genomic Encyclopedia of Type Strains, Phase IV (KMG-IV): sequencing the most valuable type-strain genomes for metagenomic binning, comparative biology and taxonomic classification.</title>
        <authorList>
            <person name="Goeker M."/>
        </authorList>
    </citation>
    <scope>NUCLEOTIDE SEQUENCE [LARGE SCALE GENOMIC DNA]</scope>
    <source>
        <strain evidence="12 13">DSM 105096</strain>
    </source>
</reference>
<evidence type="ECO:0000313" key="13">
    <source>
        <dbReference type="Proteomes" id="UP000770785"/>
    </source>
</evidence>
<dbReference type="PANTHER" id="PTHR11649:SF13">
    <property type="entry name" value="ENGB-TYPE G DOMAIN-CONTAINING PROTEIN"/>
    <property type="match status" value="1"/>
</dbReference>
<dbReference type="PROSITE" id="PS51706">
    <property type="entry name" value="G_ENGB"/>
    <property type="match status" value="1"/>
</dbReference>
<evidence type="ECO:0000256" key="9">
    <source>
        <dbReference type="ARBA" id="ARBA00023306"/>
    </source>
</evidence>
<evidence type="ECO:0000259" key="11">
    <source>
        <dbReference type="PROSITE" id="PS51706"/>
    </source>
</evidence>
<dbReference type="NCBIfam" id="TIGR03598">
    <property type="entry name" value="GTPase_YsxC"/>
    <property type="match status" value="1"/>
</dbReference>
<dbReference type="CDD" id="cd01876">
    <property type="entry name" value="YihA_EngB"/>
    <property type="match status" value="1"/>
</dbReference>
<keyword evidence="4" id="KW-0479">Metal-binding</keyword>
<keyword evidence="7 10" id="KW-0342">GTP-binding</keyword>
<evidence type="ECO:0000256" key="4">
    <source>
        <dbReference type="ARBA" id="ARBA00022723"/>
    </source>
</evidence>
<dbReference type="Proteomes" id="UP000770785">
    <property type="component" value="Unassembled WGS sequence"/>
</dbReference>
<name>A0ABX0XHH5_9BACT</name>
<sequence length="205" mass="23396">MSITASEFTTSYARVDKIPVDRRPEFAFIGRSNVGKSSLLNMLTSRKELAKTSGRPGKTQLINYFLINGSWNMTDLPGYGYAVQSKKTRSKWETRTTNYFTKREQLTCAMVLIDSNVPPQKIDLEFVNWLGELGVPFVLVFTKTDRKKARGLTQVEAFKKKLLEQWEELPPVFLTSAVKQDGREELLALIEKTLLGMDWPYAETT</sequence>
<feature type="domain" description="EngB-type G" evidence="11">
    <location>
        <begin position="22"/>
        <end position="196"/>
    </location>
</feature>
<evidence type="ECO:0000256" key="5">
    <source>
        <dbReference type="ARBA" id="ARBA00022741"/>
    </source>
</evidence>
<comment type="cofactor">
    <cofactor evidence="1">
        <name>Mg(2+)</name>
        <dbReference type="ChEBI" id="CHEBI:18420"/>
    </cofactor>
</comment>
<keyword evidence="9 10" id="KW-0131">Cell cycle</keyword>
<dbReference type="SUPFAM" id="SSF52540">
    <property type="entry name" value="P-loop containing nucleoside triphosphate hydrolases"/>
    <property type="match status" value="1"/>
</dbReference>
<accession>A0ABX0XHH5</accession>
<keyword evidence="5 10" id="KW-0547">Nucleotide-binding</keyword>
<dbReference type="Gene3D" id="3.40.50.300">
    <property type="entry name" value="P-loop containing nucleotide triphosphate hydrolases"/>
    <property type="match status" value="1"/>
</dbReference>